<dbReference type="Proteomes" id="UP000717996">
    <property type="component" value="Unassembled WGS sequence"/>
</dbReference>
<dbReference type="GO" id="GO:0008270">
    <property type="term" value="F:zinc ion binding"/>
    <property type="evidence" value="ECO:0007669"/>
    <property type="project" value="UniProtKB-KW"/>
</dbReference>
<keyword evidence="3 5" id="KW-0863">Zinc-finger</keyword>
<dbReference type="PROSITE" id="PS50157">
    <property type="entry name" value="ZINC_FINGER_C2H2_2"/>
    <property type="match status" value="2"/>
</dbReference>
<dbReference type="GO" id="GO:0005634">
    <property type="term" value="C:nucleus"/>
    <property type="evidence" value="ECO:0007669"/>
    <property type="project" value="TreeGrafter"/>
</dbReference>
<dbReference type="OrthoDB" id="8117402at2759"/>
<comment type="caution">
    <text evidence="7">The sequence shown here is derived from an EMBL/GenBank/DDBJ whole genome shotgun (WGS) entry which is preliminary data.</text>
</comment>
<dbReference type="GO" id="GO:0043565">
    <property type="term" value="F:sequence-specific DNA binding"/>
    <property type="evidence" value="ECO:0007669"/>
    <property type="project" value="TreeGrafter"/>
</dbReference>
<proteinExistence type="predicted"/>
<keyword evidence="2" id="KW-0677">Repeat</keyword>
<evidence type="ECO:0000313" key="7">
    <source>
        <dbReference type="EMBL" id="KAG1541367.1"/>
    </source>
</evidence>
<name>A0A9P7C9A3_RHIOR</name>
<dbReference type="PANTHER" id="PTHR24408:SF58">
    <property type="entry name" value="TRANSCRIPTION FACTOR (TFIIIA), PUTATIVE (AFU_ORTHOLOGUE AFUA_1G05150)-RELATED"/>
    <property type="match status" value="1"/>
</dbReference>
<dbReference type="PANTHER" id="PTHR24408">
    <property type="entry name" value="ZINC FINGER PROTEIN"/>
    <property type="match status" value="1"/>
</dbReference>
<feature type="domain" description="C2H2-type" evidence="6">
    <location>
        <begin position="98"/>
        <end position="125"/>
    </location>
</feature>
<dbReference type="OMA" id="PPYDINA"/>
<feature type="domain" description="C2H2-type" evidence="6">
    <location>
        <begin position="128"/>
        <end position="152"/>
    </location>
</feature>
<dbReference type="SMART" id="SM00355">
    <property type="entry name" value="ZnF_C2H2"/>
    <property type="match status" value="2"/>
</dbReference>
<sequence>MSSNYLQDYLDSSITMNQENHCHNQQQQQQPMEHYDIDTLLMHDITTELLPTPQLYHSPVPNPSYPDQQQQEWLDPPIEFLLNQNQKRTEEVMDEKRYVCPICDHRSKRRHNMVEHMLTHDPNRPKLFACQICQRAFARKYDMKRHEKIHFR</sequence>
<evidence type="ECO:0000259" key="6">
    <source>
        <dbReference type="PROSITE" id="PS50157"/>
    </source>
</evidence>
<keyword evidence="1" id="KW-0479">Metal-binding</keyword>
<dbReference type="InterPro" id="IPR013087">
    <property type="entry name" value="Znf_C2H2_type"/>
</dbReference>
<dbReference type="PROSITE" id="PS00028">
    <property type="entry name" value="ZINC_FINGER_C2H2_1"/>
    <property type="match status" value="1"/>
</dbReference>
<evidence type="ECO:0000256" key="1">
    <source>
        <dbReference type="ARBA" id="ARBA00022723"/>
    </source>
</evidence>
<protein>
    <recommendedName>
        <fullName evidence="6">C2H2-type domain-containing protein</fullName>
    </recommendedName>
</protein>
<dbReference type="Pfam" id="PF00096">
    <property type="entry name" value="zf-C2H2"/>
    <property type="match status" value="2"/>
</dbReference>
<accession>A0A9P7C9A3</accession>
<dbReference type="SUPFAM" id="SSF57667">
    <property type="entry name" value="beta-beta-alpha zinc fingers"/>
    <property type="match status" value="1"/>
</dbReference>
<organism evidence="7 8">
    <name type="scientific">Rhizopus oryzae</name>
    <name type="common">Mucormycosis agent</name>
    <name type="synonym">Rhizopus arrhizus var. delemar</name>
    <dbReference type="NCBI Taxonomy" id="64495"/>
    <lineage>
        <taxon>Eukaryota</taxon>
        <taxon>Fungi</taxon>
        <taxon>Fungi incertae sedis</taxon>
        <taxon>Mucoromycota</taxon>
        <taxon>Mucoromycotina</taxon>
        <taxon>Mucoromycetes</taxon>
        <taxon>Mucorales</taxon>
        <taxon>Mucorineae</taxon>
        <taxon>Rhizopodaceae</taxon>
        <taxon>Rhizopus</taxon>
    </lineage>
</organism>
<dbReference type="InterPro" id="IPR036236">
    <property type="entry name" value="Znf_C2H2_sf"/>
</dbReference>
<evidence type="ECO:0000256" key="4">
    <source>
        <dbReference type="ARBA" id="ARBA00022833"/>
    </source>
</evidence>
<keyword evidence="4" id="KW-0862">Zinc</keyword>
<dbReference type="FunFam" id="3.30.160.60:FF:000446">
    <property type="entry name" value="Zinc finger protein"/>
    <property type="match status" value="1"/>
</dbReference>
<gene>
    <name evidence="7" type="ORF">G6F51_007940</name>
</gene>
<dbReference type="EMBL" id="JAANIT010001247">
    <property type="protein sequence ID" value="KAG1541367.1"/>
    <property type="molecule type" value="Genomic_DNA"/>
</dbReference>
<dbReference type="GO" id="GO:0000981">
    <property type="term" value="F:DNA-binding transcription factor activity, RNA polymerase II-specific"/>
    <property type="evidence" value="ECO:0007669"/>
    <property type="project" value="TreeGrafter"/>
</dbReference>
<dbReference type="AlphaFoldDB" id="A0A9P7C9A3"/>
<evidence type="ECO:0000256" key="3">
    <source>
        <dbReference type="ARBA" id="ARBA00022771"/>
    </source>
</evidence>
<evidence type="ECO:0000256" key="2">
    <source>
        <dbReference type="ARBA" id="ARBA00022737"/>
    </source>
</evidence>
<evidence type="ECO:0000256" key="5">
    <source>
        <dbReference type="PROSITE-ProRule" id="PRU00042"/>
    </source>
</evidence>
<dbReference type="Gene3D" id="3.30.160.60">
    <property type="entry name" value="Classic Zinc Finger"/>
    <property type="match status" value="2"/>
</dbReference>
<evidence type="ECO:0000313" key="8">
    <source>
        <dbReference type="Proteomes" id="UP000717996"/>
    </source>
</evidence>
<reference evidence="7" key="1">
    <citation type="journal article" date="2020" name="Microb. Genom.">
        <title>Genetic diversity of clinical and environmental Mucorales isolates obtained from an investigation of mucormycosis cases among solid organ transplant recipients.</title>
        <authorList>
            <person name="Nguyen M.H."/>
            <person name="Kaul D."/>
            <person name="Muto C."/>
            <person name="Cheng S.J."/>
            <person name="Richter R.A."/>
            <person name="Bruno V.M."/>
            <person name="Liu G."/>
            <person name="Beyhan S."/>
            <person name="Sundermann A.J."/>
            <person name="Mounaud S."/>
            <person name="Pasculle A.W."/>
            <person name="Nierman W.C."/>
            <person name="Driscoll E."/>
            <person name="Cumbie R."/>
            <person name="Clancy C.J."/>
            <person name="Dupont C.L."/>
        </authorList>
    </citation>
    <scope>NUCLEOTIDE SEQUENCE</scope>
    <source>
        <strain evidence="7">GL16</strain>
    </source>
</reference>